<feature type="active site" description="Proton donor/acceptor" evidence="2">
    <location>
        <position position="196"/>
    </location>
</feature>
<feature type="binding site" evidence="3">
    <location>
        <position position="18"/>
    </location>
    <ligand>
        <name>a divalent metal cation</name>
        <dbReference type="ChEBI" id="CHEBI:60240"/>
    </ligand>
</feature>
<dbReference type="Pfam" id="PF08450">
    <property type="entry name" value="SGL"/>
    <property type="match status" value="1"/>
</dbReference>
<dbReference type="InterPro" id="IPR013658">
    <property type="entry name" value="SGL"/>
</dbReference>
<dbReference type="SUPFAM" id="SSF63829">
    <property type="entry name" value="Calcium-dependent phosphotriesterase"/>
    <property type="match status" value="1"/>
</dbReference>
<name>A0A554RWF0_9ACTN</name>
<dbReference type="GO" id="GO:0005509">
    <property type="term" value="F:calcium ion binding"/>
    <property type="evidence" value="ECO:0007669"/>
    <property type="project" value="TreeGrafter"/>
</dbReference>
<evidence type="ECO:0000313" key="6">
    <source>
        <dbReference type="Proteomes" id="UP000316988"/>
    </source>
</evidence>
<evidence type="ECO:0000256" key="3">
    <source>
        <dbReference type="PIRSR" id="PIRSR605511-2"/>
    </source>
</evidence>
<dbReference type="PANTHER" id="PTHR10907">
    <property type="entry name" value="REGUCALCIN"/>
    <property type="match status" value="1"/>
</dbReference>
<dbReference type="PANTHER" id="PTHR10907:SF47">
    <property type="entry name" value="REGUCALCIN"/>
    <property type="match status" value="1"/>
</dbReference>
<dbReference type="GO" id="GO:0004341">
    <property type="term" value="F:gluconolactonase activity"/>
    <property type="evidence" value="ECO:0007669"/>
    <property type="project" value="TreeGrafter"/>
</dbReference>
<feature type="binding site" evidence="3">
    <location>
        <position position="100"/>
    </location>
    <ligand>
        <name>substrate</name>
    </ligand>
</feature>
<keyword evidence="6" id="KW-1185">Reference proteome</keyword>
<feature type="binding site" evidence="3">
    <location>
        <position position="98"/>
    </location>
    <ligand>
        <name>substrate</name>
    </ligand>
</feature>
<dbReference type="PRINTS" id="PR01790">
    <property type="entry name" value="SMP30FAMILY"/>
</dbReference>
<reference evidence="5 6" key="1">
    <citation type="submission" date="2019-07" db="EMBL/GenBank/DDBJ databases">
        <authorList>
            <person name="Zhao L.H."/>
        </authorList>
    </citation>
    <scope>NUCLEOTIDE SEQUENCE [LARGE SCALE GENOMIC DNA]</scope>
    <source>
        <strain evidence="5 6">Co35</strain>
    </source>
</reference>
<dbReference type="GO" id="GO:0019853">
    <property type="term" value="P:L-ascorbic acid biosynthetic process"/>
    <property type="evidence" value="ECO:0007669"/>
    <property type="project" value="TreeGrafter"/>
</dbReference>
<accession>A0A554RWF0</accession>
<feature type="binding site" evidence="3">
    <location>
        <position position="196"/>
    </location>
    <ligand>
        <name>a divalent metal cation</name>
        <dbReference type="ChEBI" id="CHEBI:60240"/>
    </ligand>
</feature>
<evidence type="ECO:0000313" key="5">
    <source>
        <dbReference type="EMBL" id="TSD58407.1"/>
    </source>
</evidence>
<comment type="cofactor">
    <cofactor evidence="3">
        <name>Zn(2+)</name>
        <dbReference type="ChEBI" id="CHEBI:29105"/>
    </cofactor>
    <text evidence="3">Binds 1 divalent metal cation per subunit.</text>
</comment>
<evidence type="ECO:0000256" key="1">
    <source>
        <dbReference type="ARBA" id="ARBA00008853"/>
    </source>
</evidence>
<organism evidence="5 6">
    <name type="scientific">Aeromicrobium piscarium</name>
    <dbReference type="NCBI Taxonomy" id="2590901"/>
    <lineage>
        <taxon>Bacteria</taxon>
        <taxon>Bacillati</taxon>
        <taxon>Actinomycetota</taxon>
        <taxon>Actinomycetes</taxon>
        <taxon>Propionibacteriales</taxon>
        <taxon>Nocardioidaceae</taxon>
        <taxon>Aeromicrobium</taxon>
    </lineage>
</organism>
<comment type="caution">
    <text evidence="5">The sequence shown here is derived from an EMBL/GenBank/DDBJ whole genome shotgun (WGS) entry which is preliminary data.</text>
</comment>
<feature type="binding site" evidence="3">
    <location>
        <position position="146"/>
    </location>
    <ligand>
        <name>a divalent metal cation</name>
        <dbReference type="ChEBI" id="CHEBI:60240"/>
    </ligand>
</feature>
<comment type="similarity">
    <text evidence="1">Belongs to the SMP-30/CGR1 family.</text>
</comment>
<sequence>MSRMTCELLLRLDGSLLEGPCWDPRDERLLWVDIPNRTVYAMSWAGGNVTTVTTLEDVSAVLPLADAGEVLACRSGLTTSADPGRIQLPIESHRSWARTNDAACDPAGRLWVGTMADDASPGTGTLYRVEPDWSCHAVVGDLTISNGLGWGPDGDLMYLIDSATRALDVFDYDIATGAVDARRTLVDTSGWPGLPDGLAIDIEGAIWVAFYGGSAVRRFAPDGHLLATVEVPTENPTSCAFAGPGLDQLVITTARASDRSSGGDLYVLRPGTTGLPHRPFAG</sequence>
<dbReference type="InterPro" id="IPR011042">
    <property type="entry name" value="6-blade_b-propeller_TolB-like"/>
</dbReference>
<feature type="binding site" evidence="3">
    <location>
        <position position="118"/>
    </location>
    <ligand>
        <name>substrate</name>
    </ligand>
</feature>
<keyword evidence="3" id="KW-0862">Zinc</keyword>
<dbReference type="Gene3D" id="2.120.10.30">
    <property type="entry name" value="TolB, C-terminal domain"/>
    <property type="match status" value="1"/>
</dbReference>
<gene>
    <name evidence="5" type="ORF">FNM00_14505</name>
</gene>
<dbReference type="InterPro" id="IPR005511">
    <property type="entry name" value="SMP-30"/>
</dbReference>
<feature type="domain" description="SMP-30/Gluconolactonase/LRE-like region" evidence="4">
    <location>
        <begin position="18"/>
        <end position="255"/>
    </location>
</feature>
<dbReference type="EMBL" id="VLNT01000014">
    <property type="protein sequence ID" value="TSD58407.1"/>
    <property type="molecule type" value="Genomic_DNA"/>
</dbReference>
<dbReference type="OrthoDB" id="2633250at2"/>
<dbReference type="AlphaFoldDB" id="A0A554RWF0"/>
<keyword evidence="3" id="KW-0479">Metal-binding</keyword>
<proteinExistence type="inferred from homology"/>
<dbReference type="Proteomes" id="UP000316988">
    <property type="component" value="Unassembled WGS sequence"/>
</dbReference>
<evidence type="ECO:0000259" key="4">
    <source>
        <dbReference type="Pfam" id="PF08450"/>
    </source>
</evidence>
<evidence type="ECO:0000256" key="2">
    <source>
        <dbReference type="PIRSR" id="PIRSR605511-1"/>
    </source>
</evidence>
<protein>
    <submittedName>
        <fullName evidence="5">SMP-30/gluconolactonase/LRE family protein</fullName>
    </submittedName>
</protein>